<accession>A0ABQ9RZ96</accession>
<gene>
    <name evidence="1" type="ORF">CPAR01_15854</name>
</gene>
<sequence>MRDLLETAKLRSPAFAATCPSQWT</sequence>
<dbReference type="EMBL" id="MOPA01000021">
    <property type="protein sequence ID" value="KAK1518205.1"/>
    <property type="molecule type" value="Genomic_DNA"/>
</dbReference>
<keyword evidence="2" id="KW-1185">Reference proteome</keyword>
<organism evidence="1 2">
    <name type="scientific">Colletotrichum paranaense</name>
    <dbReference type="NCBI Taxonomy" id="1914294"/>
    <lineage>
        <taxon>Eukaryota</taxon>
        <taxon>Fungi</taxon>
        <taxon>Dikarya</taxon>
        <taxon>Ascomycota</taxon>
        <taxon>Pezizomycotina</taxon>
        <taxon>Sordariomycetes</taxon>
        <taxon>Hypocreomycetidae</taxon>
        <taxon>Glomerellales</taxon>
        <taxon>Glomerellaceae</taxon>
        <taxon>Colletotrichum</taxon>
        <taxon>Colletotrichum acutatum species complex</taxon>
    </lineage>
</organism>
<evidence type="ECO:0000313" key="1">
    <source>
        <dbReference type="EMBL" id="KAK1518205.1"/>
    </source>
</evidence>
<protein>
    <submittedName>
        <fullName evidence="1">Uncharacterized protein</fullName>
    </submittedName>
</protein>
<evidence type="ECO:0000313" key="2">
    <source>
        <dbReference type="Proteomes" id="UP001241169"/>
    </source>
</evidence>
<name>A0ABQ9RZ96_9PEZI</name>
<dbReference type="Proteomes" id="UP001241169">
    <property type="component" value="Unassembled WGS sequence"/>
</dbReference>
<proteinExistence type="predicted"/>
<reference evidence="1 2" key="1">
    <citation type="submission" date="2016-10" db="EMBL/GenBank/DDBJ databases">
        <title>The genome sequence of Colletotrichum fioriniae PJ7.</title>
        <authorList>
            <person name="Baroncelli R."/>
        </authorList>
    </citation>
    <scope>NUCLEOTIDE SEQUENCE [LARGE SCALE GENOMIC DNA]</scope>
    <source>
        <strain evidence="1 2">IMI 384185</strain>
    </source>
</reference>
<comment type="caution">
    <text evidence="1">The sequence shown here is derived from an EMBL/GenBank/DDBJ whole genome shotgun (WGS) entry which is preliminary data.</text>
</comment>